<evidence type="ECO:0000256" key="1">
    <source>
        <dbReference type="ARBA" id="ARBA00022656"/>
    </source>
</evidence>
<keyword evidence="6" id="KW-1185">Reference proteome</keyword>
<feature type="domain" description="ShKT" evidence="4">
    <location>
        <begin position="74"/>
        <end position="113"/>
    </location>
</feature>
<accession>A0AAD9Q9X3</accession>
<dbReference type="GO" id="GO:0090729">
    <property type="term" value="F:toxin activity"/>
    <property type="evidence" value="ECO:0007669"/>
    <property type="project" value="UniProtKB-KW"/>
</dbReference>
<dbReference type="SMART" id="SM00254">
    <property type="entry name" value="ShKT"/>
    <property type="match status" value="1"/>
</dbReference>
<sequence length="131" mass="15252">MYQTELMGRIREIFWIKSLRYFSDMMAILLPCIFVTRCHIVSLIGLRRSCSFSGYDWCRFLMPVLLLLCSIESCTDKTDPFRCIQLRQQGYCSHQSPEHNKMLKFCRKTCGFCGEHKLEATTSTSPTTGKE</sequence>
<dbReference type="Pfam" id="PF01549">
    <property type="entry name" value="ShK"/>
    <property type="match status" value="1"/>
</dbReference>
<name>A0AAD9Q9X3_ACRCE</name>
<comment type="caution">
    <text evidence="2">Lacks conserved residue(s) required for the propagation of feature annotation.</text>
</comment>
<dbReference type="Gene3D" id="1.10.10.1940">
    <property type="match status" value="1"/>
</dbReference>
<dbReference type="AlphaFoldDB" id="A0AAD9Q9X3"/>
<organism evidence="5 6">
    <name type="scientific">Acropora cervicornis</name>
    <name type="common">Staghorn coral</name>
    <dbReference type="NCBI Taxonomy" id="6130"/>
    <lineage>
        <taxon>Eukaryota</taxon>
        <taxon>Metazoa</taxon>
        <taxon>Cnidaria</taxon>
        <taxon>Anthozoa</taxon>
        <taxon>Hexacorallia</taxon>
        <taxon>Scleractinia</taxon>
        <taxon>Astrocoeniina</taxon>
        <taxon>Acroporidae</taxon>
        <taxon>Acropora</taxon>
    </lineage>
</organism>
<keyword evidence="3" id="KW-0472">Membrane</keyword>
<feature type="transmembrane region" description="Helical" evidence="3">
    <location>
        <begin position="21"/>
        <end position="46"/>
    </location>
</feature>
<keyword evidence="3" id="KW-0812">Transmembrane</keyword>
<evidence type="ECO:0000313" key="5">
    <source>
        <dbReference type="EMBL" id="KAK2557377.1"/>
    </source>
</evidence>
<evidence type="ECO:0000259" key="4">
    <source>
        <dbReference type="PROSITE" id="PS51670"/>
    </source>
</evidence>
<evidence type="ECO:0000313" key="6">
    <source>
        <dbReference type="Proteomes" id="UP001249851"/>
    </source>
</evidence>
<comment type="caution">
    <text evidence="5">The sequence shown here is derived from an EMBL/GenBank/DDBJ whole genome shotgun (WGS) entry which is preliminary data.</text>
</comment>
<evidence type="ECO:0000256" key="3">
    <source>
        <dbReference type="SAM" id="Phobius"/>
    </source>
</evidence>
<dbReference type="Proteomes" id="UP001249851">
    <property type="component" value="Unassembled WGS sequence"/>
</dbReference>
<keyword evidence="3" id="KW-1133">Transmembrane helix</keyword>
<gene>
    <name evidence="5" type="ORF">P5673_020491</name>
</gene>
<evidence type="ECO:0000256" key="2">
    <source>
        <dbReference type="PROSITE-ProRule" id="PRU01005"/>
    </source>
</evidence>
<reference evidence="5" key="2">
    <citation type="journal article" date="2023" name="Science">
        <title>Genomic signatures of disease resistance in endangered staghorn corals.</title>
        <authorList>
            <person name="Vollmer S.V."/>
            <person name="Selwyn J.D."/>
            <person name="Despard B.A."/>
            <person name="Roesel C.L."/>
        </authorList>
    </citation>
    <scope>NUCLEOTIDE SEQUENCE</scope>
    <source>
        <strain evidence="5">K2</strain>
    </source>
</reference>
<proteinExistence type="predicted"/>
<dbReference type="PROSITE" id="PS51670">
    <property type="entry name" value="SHKT"/>
    <property type="match status" value="1"/>
</dbReference>
<keyword evidence="1" id="KW-0800">Toxin</keyword>
<protein>
    <recommendedName>
        <fullName evidence="4">ShKT domain-containing protein</fullName>
    </recommendedName>
</protein>
<dbReference type="InterPro" id="IPR003582">
    <property type="entry name" value="ShKT_dom"/>
</dbReference>
<reference evidence="5" key="1">
    <citation type="journal article" date="2023" name="G3 (Bethesda)">
        <title>Whole genome assembly and annotation of the endangered Caribbean coral Acropora cervicornis.</title>
        <authorList>
            <person name="Selwyn J.D."/>
            <person name="Vollmer S.V."/>
        </authorList>
    </citation>
    <scope>NUCLEOTIDE SEQUENCE</scope>
    <source>
        <strain evidence="5">K2</strain>
    </source>
</reference>
<dbReference type="EMBL" id="JARQWQ010000050">
    <property type="protein sequence ID" value="KAK2557377.1"/>
    <property type="molecule type" value="Genomic_DNA"/>
</dbReference>